<sequence length="269" mass="29328">MMKITCNKACSLLLLMFGIAVLTSCGSSKRLKYFQDMPQVKTGTEFQSVPFEEVAIRPDDILNIRVNTVDVEASAAINDGNSAIPSRGIGIGGSNNINTQLVTGYLVGQDGTVELPVLGTITVAGSTLSEAKEKIREVTMKYFKEATVNVRFSNFRVSVLGDVSRPGTYVVPNQQVSILDAISFSGDLTVYGKRNNVMLIRKDDTGKSIAVKMDLTSKELFNSPYFYLRQNDLVYVEPSSAKIQNADTSIVRYLGLLASLVSVGILVFR</sequence>
<evidence type="ECO:0000256" key="1">
    <source>
        <dbReference type="ARBA" id="ARBA00004571"/>
    </source>
</evidence>
<evidence type="ECO:0000256" key="11">
    <source>
        <dbReference type="ARBA" id="ARBA00023136"/>
    </source>
</evidence>
<feature type="transmembrane region" description="Helical" evidence="15">
    <location>
        <begin position="250"/>
        <end position="268"/>
    </location>
</feature>
<dbReference type="InterPro" id="IPR049712">
    <property type="entry name" value="Poly_export"/>
</dbReference>
<evidence type="ECO:0000256" key="2">
    <source>
        <dbReference type="ARBA" id="ARBA00009450"/>
    </source>
</evidence>
<evidence type="ECO:0000256" key="5">
    <source>
        <dbReference type="ARBA" id="ARBA00022597"/>
    </source>
</evidence>
<keyword evidence="14" id="KW-0449">Lipoprotein</keyword>
<dbReference type="Gene3D" id="3.30.1950.10">
    <property type="entry name" value="wza like domain"/>
    <property type="match status" value="1"/>
</dbReference>
<dbReference type="GO" id="GO:0006811">
    <property type="term" value="P:monoatomic ion transport"/>
    <property type="evidence" value="ECO:0007669"/>
    <property type="project" value="UniProtKB-KW"/>
</dbReference>
<dbReference type="Gene3D" id="3.10.560.10">
    <property type="entry name" value="Outer membrane lipoprotein wza domain like"/>
    <property type="match status" value="1"/>
</dbReference>
<protein>
    <submittedName>
        <fullName evidence="18">Polysaccharide export outer membrane protein</fullName>
    </submittedName>
</protein>
<dbReference type="GO" id="GO:0015288">
    <property type="term" value="F:porin activity"/>
    <property type="evidence" value="ECO:0007669"/>
    <property type="project" value="UniProtKB-KW"/>
</dbReference>
<dbReference type="EMBL" id="FOAF01000014">
    <property type="protein sequence ID" value="SEM50669.1"/>
    <property type="molecule type" value="Genomic_DNA"/>
</dbReference>
<organism evidence="18 19">
    <name type="scientific">Olivibacter domesticus</name>
    <name type="common">Pseudosphingobacterium domesticum</name>
    <dbReference type="NCBI Taxonomy" id="407022"/>
    <lineage>
        <taxon>Bacteria</taxon>
        <taxon>Pseudomonadati</taxon>
        <taxon>Bacteroidota</taxon>
        <taxon>Sphingobacteriia</taxon>
        <taxon>Sphingobacteriales</taxon>
        <taxon>Sphingobacteriaceae</taxon>
        <taxon>Olivibacter</taxon>
    </lineage>
</organism>
<keyword evidence="4" id="KW-1134">Transmembrane beta strand</keyword>
<keyword evidence="11 15" id="KW-0472">Membrane</keyword>
<keyword evidence="9" id="KW-0406">Ion transport</keyword>
<evidence type="ECO:0000256" key="6">
    <source>
        <dbReference type="ARBA" id="ARBA00022692"/>
    </source>
</evidence>
<proteinExistence type="inferred from homology"/>
<keyword evidence="13" id="KW-0998">Cell outer membrane</keyword>
<dbReference type="GO" id="GO:0046930">
    <property type="term" value="C:pore complex"/>
    <property type="evidence" value="ECO:0007669"/>
    <property type="project" value="UniProtKB-KW"/>
</dbReference>
<name>A0A1H7YZK5_OLID1</name>
<dbReference type="GO" id="GO:0009279">
    <property type="term" value="C:cell outer membrane"/>
    <property type="evidence" value="ECO:0007669"/>
    <property type="project" value="UniProtKB-SubCell"/>
</dbReference>
<evidence type="ECO:0000256" key="13">
    <source>
        <dbReference type="ARBA" id="ARBA00023237"/>
    </source>
</evidence>
<evidence type="ECO:0000259" key="16">
    <source>
        <dbReference type="Pfam" id="PF02563"/>
    </source>
</evidence>
<evidence type="ECO:0000256" key="8">
    <source>
        <dbReference type="ARBA" id="ARBA00023047"/>
    </source>
</evidence>
<keyword evidence="5" id="KW-0762">Sugar transport</keyword>
<keyword evidence="19" id="KW-1185">Reference proteome</keyword>
<keyword evidence="8" id="KW-0625">Polysaccharide transport</keyword>
<dbReference type="PROSITE" id="PS51257">
    <property type="entry name" value="PROKAR_LIPOPROTEIN"/>
    <property type="match status" value="1"/>
</dbReference>
<evidence type="ECO:0000256" key="10">
    <source>
        <dbReference type="ARBA" id="ARBA00023114"/>
    </source>
</evidence>
<evidence type="ECO:0000259" key="17">
    <source>
        <dbReference type="Pfam" id="PF22461"/>
    </source>
</evidence>
<keyword evidence="12" id="KW-0564">Palmitate</keyword>
<keyword evidence="7" id="KW-0732">Signal</keyword>
<dbReference type="Proteomes" id="UP000199421">
    <property type="component" value="Unassembled WGS sequence"/>
</dbReference>
<feature type="domain" description="Polysaccharide export protein N-terminal" evidence="16">
    <location>
        <begin position="53"/>
        <end position="152"/>
    </location>
</feature>
<keyword evidence="15" id="KW-1133">Transmembrane helix</keyword>
<evidence type="ECO:0000256" key="4">
    <source>
        <dbReference type="ARBA" id="ARBA00022452"/>
    </source>
</evidence>
<evidence type="ECO:0000313" key="19">
    <source>
        <dbReference type="Proteomes" id="UP000199421"/>
    </source>
</evidence>
<dbReference type="PANTHER" id="PTHR33619">
    <property type="entry name" value="POLYSACCHARIDE EXPORT PROTEIN GFCE-RELATED"/>
    <property type="match status" value="1"/>
</dbReference>
<accession>A0A1H7YZK5</accession>
<comment type="subcellular location">
    <subcellularLocation>
        <location evidence="1">Cell outer membrane</location>
        <topology evidence="1">Multi-pass membrane protein</topology>
    </subcellularLocation>
</comment>
<dbReference type="OrthoDB" id="662756at2"/>
<evidence type="ECO:0000256" key="7">
    <source>
        <dbReference type="ARBA" id="ARBA00022729"/>
    </source>
</evidence>
<dbReference type="InterPro" id="IPR054765">
    <property type="entry name" value="SLBB_dom"/>
</dbReference>
<dbReference type="InterPro" id="IPR003715">
    <property type="entry name" value="Poly_export_N"/>
</dbReference>
<keyword evidence="3" id="KW-0813">Transport</keyword>
<evidence type="ECO:0000256" key="3">
    <source>
        <dbReference type="ARBA" id="ARBA00022448"/>
    </source>
</evidence>
<dbReference type="GO" id="GO:0015159">
    <property type="term" value="F:polysaccharide transmembrane transporter activity"/>
    <property type="evidence" value="ECO:0007669"/>
    <property type="project" value="InterPro"/>
</dbReference>
<dbReference type="PANTHER" id="PTHR33619:SF3">
    <property type="entry name" value="POLYSACCHARIDE EXPORT PROTEIN GFCE-RELATED"/>
    <property type="match status" value="1"/>
</dbReference>
<dbReference type="AlphaFoldDB" id="A0A1H7YZK5"/>
<evidence type="ECO:0000256" key="9">
    <source>
        <dbReference type="ARBA" id="ARBA00023065"/>
    </source>
</evidence>
<dbReference type="Pfam" id="PF22461">
    <property type="entry name" value="SLBB_2"/>
    <property type="match status" value="1"/>
</dbReference>
<dbReference type="Pfam" id="PF02563">
    <property type="entry name" value="Poly_export"/>
    <property type="match status" value="1"/>
</dbReference>
<keyword evidence="6 15" id="KW-0812">Transmembrane</keyword>
<gene>
    <name evidence="18" type="ORF">SAMN05661044_05370</name>
</gene>
<comment type="similarity">
    <text evidence="2">Belongs to the BexD/CtrA/VexA family.</text>
</comment>
<keyword evidence="10" id="KW-0626">Porin</keyword>
<feature type="domain" description="SLBB" evidence="17">
    <location>
        <begin position="156"/>
        <end position="236"/>
    </location>
</feature>
<reference evidence="19" key="1">
    <citation type="submission" date="2016-10" db="EMBL/GenBank/DDBJ databases">
        <authorList>
            <person name="Varghese N."/>
            <person name="Submissions S."/>
        </authorList>
    </citation>
    <scope>NUCLEOTIDE SEQUENCE [LARGE SCALE GENOMIC DNA]</scope>
    <source>
        <strain evidence="19">DSM 18733</strain>
    </source>
</reference>
<evidence type="ECO:0000256" key="14">
    <source>
        <dbReference type="ARBA" id="ARBA00023288"/>
    </source>
</evidence>
<evidence type="ECO:0000313" key="18">
    <source>
        <dbReference type="EMBL" id="SEM50669.1"/>
    </source>
</evidence>
<evidence type="ECO:0000256" key="12">
    <source>
        <dbReference type="ARBA" id="ARBA00023139"/>
    </source>
</evidence>
<evidence type="ECO:0000256" key="15">
    <source>
        <dbReference type="SAM" id="Phobius"/>
    </source>
</evidence>
<dbReference type="STRING" id="407022.SAMN05661044_05370"/>